<dbReference type="Gene3D" id="2.40.50.100">
    <property type="match status" value="1"/>
</dbReference>
<sequence length="322" mass="33621">MPLPLRLLLPALLALLPAALPASELLLSPVEVVETKALFGRIESRFVVPARSRIGGTVTALEVSEGDGVAADRVIARITDEKLELQLSAAEARLAAARSELENAEAELGRSEQLLARGSTTAQAVDRVRTALSVARNTVAELGSARSVILQQMAEGEVLAPAAGRVLSVPIRLGEVVLAGEEVATIAAGQVFLRLQIPERHADGLAVGDSVTIGEGQTEGRIEKLYPLIENGRVTADVAVDGLSDAFIGQRILVQVRVGARQALAVPEAAIRRRAGLDLVEILAEGSPRSVSVVPGPVVITEAGPMVEILSGLRSGDTVLVP</sequence>
<feature type="domain" description="Multidrug resistance protein MdtA-like barrel-sandwich hybrid" evidence="4">
    <location>
        <begin position="49"/>
        <end position="185"/>
    </location>
</feature>
<dbReference type="PANTHER" id="PTHR30469:SF15">
    <property type="entry name" value="HLYD FAMILY OF SECRETION PROTEINS"/>
    <property type="match status" value="1"/>
</dbReference>
<name>A0A2T4JX34_9RHOB</name>
<evidence type="ECO:0000313" key="6">
    <source>
        <dbReference type="Proteomes" id="UP000241010"/>
    </source>
</evidence>
<dbReference type="Gene3D" id="2.40.420.20">
    <property type="match status" value="1"/>
</dbReference>
<protein>
    <submittedName>
        <fullName evidence="5">Efflux transporter periplasmic adaptor subunit</fullName>
    </submittedName>
</protein>
<dbReference type="EMBL" id="PZKG01000025">
    <property type="protein sequence ID" value="PTE22313.1"/>
    <property type="molecule type" value="Genomic_DNA"/>
</dbReference>
<evidence type="ECO:0000256" key="2">
    <source>
        <dbReference type="SAM" id="Coils"/>
    </source>
</evidence>
<keyword evidence="2" id="KW-0175">Coiled coil</keyword>
<reference evidence="5 6" key="1">
    <citation type="submission" date="2018-03" db="EMBL/GenBank/DDBJ databases">
        <title>Cereibacter changlensis.</title>
        <authorList>
            <person name="Meyer T.E."/>
            <person name="Miller S."/>
            <person name="Lodha T."/>
            <person name="Gandham S."/>
            <person name="Chintalapati S."/>
            <person name="Chintalapati V.R."/>
        </authorList>
    </citation>
    <scope>NUCLEOTIDE SEQUENCE [LARGE SCALE GENOMIC DNA]</scope>
    <source>
        <strain evidence="5 6">JA139</strain>
    </source>
</reference>
<evidence type="ECO:0000313" key="5">
    <source>
        <dbReference type="EMBL" id="PTE22313.1"/>
    </source>
</evidence>
<organism evidence="5 6">
    <name type="scientific">Cereibacter changlensis JA139</name>
    <dbReference type="NCBI Taxonomy" id="1188249"/>
    <lineage>
        <taxon>Bacteria</taxon>
        <taxon>Pseudomonadati</taxon>
        <taxon>Pseudomonadota</taxon>
        <taxon>Alphaproteobacteria</taxon>
        <taxon>Rhodobacterales</taxon>
        <taxon>Paracoccaceae</taxon>
        <taxon>Cereibacter</taxon>
    </lineage>
</organism>
<dbReference type="PANTHER" id="PTHR30469">
    <property type="entry name" value="MULTIDRUG RESISTANCE PROTEIN MDTA"/>
    <property type="match status" value="1"/>
</dbReference>
<dbReference type="AlphaFoldDB" id="A0A2T4JX34"/>
<dbReference type="SUPFAM" id="SSF111369">
    <property type="entry name" value="HlyD-like secretion proteins"/>
    <property type="match status" value="1"/>
</dbReference>
<dbReference type="OrthoDB" id="7914255at2"/>
<dbReference type="InterPro" id="IPR006143">
    <property type="entry name" value="RND_pump_MFP"/>
</dbReference>
<evidence type="ECO:0000256" key="3">
    <source>
        <dbReference type="SAM" id="SignalP"/>
    </source>
</evidence>
<comment type="similarity">
    <text evidence="1">Belongs to the membrane fusion protein (MFP) (TC 8.A.1) family.</text>
</comment>
<accession>A0A2T4JX34</accession>
<dbReference type="Gene3D" id="1.10.287.470">
    <property type="entry name" value="Helix hairpin bin"/>
    <property type="match status" value="1"/>
</dbReference>
<feature type="coiled-coil region" evidence="2">
    <location>
        <begin position="80"/>
        <end position="114"/>
    </location>
</feature>
<proteinExistence type="inferred from homology"/>
<dbReference type="InterPro" id="IPR058625">
    <property type="entry name" value="MdtA-like_BSH"/>
</dbReference>
<evidence type="ECO:0000259" key="4">
    <source>
        <dbReference type="Pfam" id="PF25917"/>
    </source>
</evidence>
<dbReference type="NCBIfam" id="TIGR01730">
    <property type="entry name" value="RND_mfp"/>
    <property type="match status" value="1"/>
</dbReference>
<evidence type="ECO:0000256" key="1">
    <source>
        <dbReference type="ARBA" id="ARBA00009477"/>
    </source>
</evidence>
<dbReference type="GO" id="GO:0015562">
    <property type="term" value="F:efflux transmembrane transporter activity"/>
    <property type="evidence" value="ECO:0007669"/>
    <property type="project" value="TreeGrafter"/>
</dbReference>
<dbReference type="Pfam" id="PF25917">
    <property type="entry name" value="BSH_RND"/>
    <property type="match status" value="1"/>
</dbReference>
<dbReference type="RefSeq" id="WP_107663372.1">
    <property type="nucleotide sequence ID" value="NZ_PZKG01000025.1"/>
</dbReference>
<keyword evidence="6" id="KW-1185">Reference proteome</keyword>
<feature type="chain" id="PRO_5015679785" evidence="3">
    <location>
        <begin position="23"/>
        <end position="322"/>
    </location>
</feature>
<dbReference type="Gene3D" id="2.40.30.170">
    <property type="match status" value="1"/>
</dbReference>
<dbReference type="GO" id="GO:1990281">
    <property type="term" value="C:efflux pump complex"/>
    <property type="evidence" value="ECO:0007669"/>
    <property type="project" value="TreeGrafter"/>
</dbReference>
<keyword evidence="3" id="KW-0732">Signal</keyword>
<gene>
    <name evidence="5" type="ORF">C5F48_07955</name>
</gene>
<dbReference type="Proteomes" id="UP000241010">
    <property type="component" value="Unassembled WGS sequence"/>
</dbReference>
<comment type="caution">
    <text evidence="5">The sequence shown here is derived from an EMBL/GenBank/DDBJ whole genome shotgun (WGS) entry which is preliminary data.</text>
</comment>
<feature type="signal peptide" evidence="3">
    <location>
        <begin position="1"/>
        <end position="22"/>
    </location>
</feature>